<dbReference type="KEGG" id="afy:BW247_02640"/>
<keyword evidence="5" id="KW-0813">Transport</keyword>
<dbReference type="OrthoDB" id="8988363at2"/>
<name>A0A1P8UE83_9GAMM</name>
<protein>
    <recommendedName>
        <fullName evidence="5">Transport permease protein</fullName>
    </recommendedName>
</protein>
<keyword evidence="4 5" id="KW-0472">Membrane</keyword>
<proteinExistence type="inferred from homology"/>
<keyword evidence="3 5" id="KW-1133">Transmembrane helix</keyword>
<dbReference type="PANTHER" id="PTHR43027">
    <property type="entry name" value="DOXORUBICIN RESISTANCE ABC TRANSPORTER PERMEASE PROTEIN DRRC-RELATED"/>
    <property type="match status" value="1"/>
</dbReference>
<dbReference type="Pfam" id="PF01061">
    <property type="entry name" value="ABC2_membrane"/>
    <property type="match status" value="1"/>
</dbReference>
<sequence>MYKRILALFRARNREFLRDRAALTWNFALPLFVILGFSVAFNGQSLDQYKVGVVGSVPSTGFFATRYIDFIPIAARAQGIRMVGHQKLDMLVDPATHRYWINEHSPKGYLVARILDAGPGNHYTRATVQGLQIGYVDWLVPGVLAMNMMFSALYGVGYVIVRYRRNGVLRRLKATPLGAFEFLTAQILSRLWLMFLVTGLLFVGLRLVLHFPMRGSWLALLAVFLLGAISLISLGLIVAARFRSEEVAEGILNLITWPMMLLSGVWFSLAGLNPWVQKLAQLLPLTHVLEAARAVMLDGAGFGVIAPHLLILAGMSAVFLALGALSFRWE</sequence>
<dbReference type="Proteomes" id="UP000243807">
    <property type="component" value="Chromosome"/>
</dbReference>
<comment type="subcellular location">
    <subcellularLocation>
        <location evidence="5">Cell inner membrane</location>
        <topology evidence="5">Multi-pass membrane protein</topology>
    </subcellularLocation>
    <subcellularLocation>
        <location evidence="1">Membrane</location>
        <topology evidence="1">Multi-pass membrane protein</topology>
    </subcellularLocation>
</comment>
<comment type="similarity">
    <text evidence="5">Belongs to the ABC-2 integral membrane protein family.</text>
</comment>
<dbReference type="PANTHER" id="PTHR43027:SF2">
    <property type="entry name" value="TRANSPORT PERMEASE PROTEIN"/>
    <property type="match status" value="1"/>
</dbReference>
<feature type="transmembrane region" description="Helical" evidence="5">
    <location>
        <begin position="191"/>
        <end position="211"/>
    </location>
</feature>
<dbReference type="STRING" id="1765967.BW247_02640"/>
<feature type="transmembrane region" description="Helical" evidence="5">
    <location>
        <begin position="305"/>
        <end position="327"/>
    </location>
</feature>
<evidence type="ECO:0000256" key="1">
    <source>
        <dbReference type="ARBA" id="ARBA00004141"/>
    </source>
</evidence>
<evidence type="ECO:0000313" key="8">
    <source>
        <dbReference type="Proteomes" id="UP000243807"/>
    </source>
</evidence>
<evidence type="ECO:0000256" key="2">
    <source>
        <dbReference type="ARBA" id="ARBA00022692"/>
    </source>
</evidence>
<dbReference type="InterPro" id="IPR047817">
    <property type="entry name" value="ABC2_TM_bact-type"/>
</dbReference>
<feature type="transmembrane region" description="Helical" evidence="5">
    <location>
        <begin position="138"/>
        <end position="161"/>
    </location>
</feature>
<evidence type="ECO:0000256" key="3">
    <source>
        <dbReference type="ARBA" id="ARBA00022989"/>
    </source>
</evidence>
<evidence type="ECO:0000256" key="4">
    <source>
        <dbReference type="ARBA" id="ARBA00023136"/>
    </source>
</evidence>
<organism evidence="7 8">
    <name type="scientific">Acidihalobacter ferrooxydans</name>
    <dbReference type="NCBI Taxonomy" id="1765967"/>
    <lineage>
        <taxon>Bacteria</taxon>
        <taxon>Pseudomonadati</taxon>
        <taxon>Pseudomonadota</taxon>
        <taxon>Gammaproteobacteria</taxon>
        <taxon>Chromatiales</taxon>
        <taxon>Ectothiorhodospiraceae</taxon>
        <taxon>Acidihalobacter</taxon>
    </lineage>
</organism>
<dbReference type="GO" id="GO:0005886">
    <property type="term" value="C:plasma membrane"/>
    <property type="evidence" value="ECO:0007669"/>
    <property type="project" value="UniProtKB-SubCell"/>
</dbReference>
<evidence type="ECO:0000256" key="5">
    <source>
        <dbReference type="RuleBase" id="RU361157"/>
    </source>
</evidence>
<dbReference type="EMBL" id="CP019434">
    <property type="protein sequence ID" value="APZ42130.1"/>
    <property type="molecule type" value="Genomic_DNA"/>
</dbReference>
<dbReference type="RefSeq" id="WP_076835556.1">
    <property type="nucleotide sequence ID" value="NZ_CP019434.1"/>
</dbReference>
<dbReference type="GO" id="GO:0140359">
    <property type="term" value="F:ABC-type transporter activity"/>
    <property type="evidence" value="ECO:0007669"/>
    <property type="project" value="InterPro"/>
</dbReference>
<gene>
    <name evidence="7" type="ORF">BW247_02640</name>
</gene>
<keyword evidence="8" id="KW-1185">Reference proteome</keyword>
<evidence type="ECO:0000259" key="6">
    <source>
        <dbReference type="PROSITE" id="PS51012"/>
    </source>
</evidence>
<feature type="domain" description="ABC transmembrane type-2" evidence="6">
    <location>
        <begin position="104"/>
        <end position="330"/>
    </location>
</feature>
<dbReference type="AlphaFoldDB" id="A0A1P8UE83"/>
<keyword evidence="5" id="KW-1003">Cell membrane</keyword>
<feature type="transmembrane region" description="Helical" evidence="5">
    <location>
        <begin position="217"/>
        <end position="239"/>
    </location>
</feature>
<dbReference type="InterPro" id="IPR052902">
    <property type="entry name" value="ABC-2_transporter"/>
</dbReference>
<dbReference type="InterPro" id="IPR013525">
    <property type="entry name" value="ABC2_TM"/>
</dbReference>
<feature type="transmembrane region" description="Helical" evidence="5">
    <location>
        <begin position="251"/>
        <end position="269"/>
    </location>
</feature>
<evidence type="ECO:0000313" key="7">
    <source>
        <dbReference type="EMBL" id="APZ42130.1"/>
    </source>
</evidence>
<accession>A0A1P8UE83</accession>
<keyword evidence="2 5" id="KW-0812">Transmembrane</keyword>
<reference evidence="7 8" key="1">
    <citation type="submission" date="2017-01" db="EMBL/GenBank/DDBJ databases">
        <title>Draft sequence of Acidihalobacter ferrooxidans strain DSM 14175 (strain V8).</title>
        <authorList>
            <person name="Khaleque H.N."/>
            <person name="Ramsay J.P."/>
            <person name="Murphy R.J.T."/>
            <person name="Kaksonen A.H."/>
            <person name="Boxall N.J."/>
            <person name="Watkin E.L.J."/>
        </authorList>
    </citation>
    <scope>NUCLEOTIDE SEQUENCE [LARGE SCALE GENOMIC DNA]</scope>
    <source>
        <strain evidence="7 8">V8</strain>
    </source>
</reference>
<feature type="transmembrane region" description="Helical" evidence="5">
    <location>
        <begin position="21"/>
        <end position="41"/>
    </location>
</feature>
<dbReference type="PROSITE" id="PS51012">
    <property type="entry name" value="ABC_TM2"/>
    <property type="match status" value="1"/>
</dbReference>